<evidence type="ECO:0000259" key="3">
    <source>
        <dbReference type="Pfam" id="PF00497"/>
    </source>
</evidence>
<dbReference type="InterPro" id="IPR001638">
    <property type="entry name" value="Solute-binding_3/MltF_N"/>
</dbReference>
<dbReference type="Proteomes" id="UP000290244">
    <property type="component" value="Chromosome"/>
</dbReference>
<evidence type="ECO:0000313" key="5">
    <source>
        <dbReference type="Proteomes" id="UP000290244"/>
    </source>
</evidence>
<evidence type="ECO:0000256" key="2">
    <source>
        <dbReference type="ARBA" id="ARBA00022729"/>
    </source>
</evidence>
<sequence>MSLLGKHLCKYYFYSLLFGVSFFVQASEPIKVTIVADDSYPPYSYLENEEIKGIYVDIIKAAAKRIAKYYQIEIITMPWKRGLVSLENSEHFAIIPPYKRKAKRPYIWPYSTALFLETVVAFCHKDVSLEDAINSKGSQQVIQVGMNAGFLILNKELKTAQAQGLIRIWENKNTSANIMKLIFRRIDCYINDRVSTLWQLTELQKQHAEVDFSNIQETYLVMEQTAHIGYVREGIAKYPYKADFIKKMDDALLEIQKIGISNNIINKYLSHH</sequence>
<dbReference type="AlphaFoldDB" id="A0A4P6P4Y1"/>
<dbReference type="PANTHER" id="PTHR35936:SF25">
    <property type="entry name" value="ABC TRANSPORTER SUBSTRATE-BINDING PROTEIN"/>
    <property type="match status" value="1"/>
</dbReference>
<keyword evidence="5" id="KW-1185">Reference proteome</keyword>
<dbReference type="Gene3D" id="3.40.190.10">
    <property type="entry name" value="Periplasmic binding protein-like II"/>
    <property type="match status" value="2"/>
</dbReference>
<evidence type="ECO:0000313" key="4">
    <source>
        <dbReference type="EMBL" id="QBG34375.1"/>
    </source>
</evidence>
<gene>
    <name evidence="4" type="ORF">EMK97_00785</name>
</gene>
<dbReference type="KEGG" id="lsd:EMK97_00785"/>
<proteinExistence type="inferred from homology"/>
<dbReference type="PANTHER" id="PTHR35936">
    <property type="entry name" value="MEMBRANE-BOUND LYTIC MUREIN TRANSGLYCOSYLASE F"/>
    <property type="match status" value="1"/>
</dbReference>
<dbReference type="SUPFAM" id="SSF53850">
    <property type="entry name" value="Periplasmic binding protein-like II"/>
    <property type="match status" value="1"/>
</dbReference>
<evidence type="ECO:0000256" key="1">
    <source>
        <dbReference type="ARBA" id="ARBA00010333"/>
    </source>
</evidence>
<protein>
    <submittedName>
        <fullName evidence="4">Transporter substrate-binding domain-containing protein</fullName>
    </submittedName>
</protein>
<organism evidence="4 5">
    <name type="scientific">Litorilituus sediminis</name>
    <dbReference type="NCBI Taxonomy" id="718192"/>
    <lineage>
        <taxon>Bacteria</taxon>
        <taxon>Pseudomonadati</taxon>
        <taxon>Pseudomonadota</taxon>
        <taxon>Gammaproteobacteria</taxon>
        <taxon>Alteromonadales</taxon>
        <taxon>Colwelliaceae</taxon>
        <taxon>Litorilituus</taxon>
    </lineage>
</organism>
<keyword evidence="2" id="KW-0732">Signal</keyword>
<comment type="similarity">
    <text evidence="1">Belongs to the bacterial solute-binding protein 3 family.</text>
</comment>
<dbReference type="OrthoDB" id="7340028at2"/>
<reference evidence="4 5" key="1">
    <citation type="submission" date="2018-12" db="EMBL/GenBank/DDBJ databases">
        <title>Complete genome of Litorilituus sediminis.</title>
        <authorList>
            <person name="Liu A."/>
            <person name="Rong J."/>
        </authorList>
    </citation>
    <scope>NUCLEOTIDE SEQUENCE [LARGE SCALE GENOMIC DNA]</scope>
    <source>
        <strain evidence="4 5">JCM 17549</strain>
    </source>
</reference>
<dbReference type="Pfam" id="PF00497">
    <property type="entry name" value="SBP_bac_3"/>
    <property type="match status" value="1"/>
</dbReference>
<feature type="domain" description="Solute-binding protein family 3/N-terminal" evidence="3">
    <location>
        <begin position="33"/>
        <end position="270"/>
    </location>
</feature>
<dbReference type="EMBL" id="CP034759">
    <property type="protein sequence ID" value="QBG34375.1"/>
    <property type="molecule type" value="Genomic_DNA"/>
</dbReference>
<name>A0A4P6P4Y1_9GAMM</name>
<accession>A0A4P6P4Y1</accession>